<accession>A0ABU7G8S4</accession>
<evidence type="ECO:0000259" key="1">
    <source>
        <dbReference type="Pfam" id="PF07045"/>
    </source>
</evidence>
<comment type="caution">
    <text evidence="2">The sequence shown here is derived from an EMBL/GenBank/DDBJ whole genome shotgun (WGS) entry which is preliminary data.</text>
</comment>
<keyword evidence="3" id="KW-1185">Reference proteome</keyword>
<protein>
    <submittedName>
        <fullName evidence="2">DUF1330 domain-containing protein</fullName>
    </submittedName>
</protein>
<reference evidence="2 3" key="2">
    <citation type="submission" date="2023-12" db="EMBL/GenBank/DDBJ databases">
        <authorList>
            <consortium name="Cladostephus spongiosus"/>
            <person name="Lorente B."/>
            <person name="Cabral C."/>
            <person name="Frias J."/>
            <person name="Faria J."/>
            <person name="Toubarro D."/>
        </authorList>
    </citation>
    <scope>NUCLEOTIDE SEQUENCE [LARGE SCALE GENOMIC DNA]</scope>
    <source>
        <strain evidence="2 3">ZMCS4</strain>
    </source>
</reference>
<evidence type="ECO:0000313" key="2">
    <source>
        <dbReference type="EMBL" id="MEE1675813.1"/>
    </source>
</evidence>
<gene>
    <name evidence="2" type="ORF">SNR37_001140</name>
</gene>
<dbReference type="InterPro" id="IPR010753">
    <property type="entry name" value="DUF1330"/>
</dbReference>
<feature type="domain" description="DUF1330" evidence="1">
    <location>
        <begin position="2"/>
        <end position="89"/>
    </location>
</feature>
<reference evidence="3" key="1">
    <citation type="submission" date="2023-07" db="EMBL/GenBank/DDBJ databases">
        <title>Draft genome sequence of Agarivorans aestuarii strain ZMCS4, a CAZymes producing bacteria isolated from the marine brown algae Clodostephus spongiosus.</title>
        <authorList>
            <person name="Lorente B."/>
            <person name="Cabral C."/>
            <person name="Frias J."/>
            <person name="Faria J."/>
            <person name="Toubarro D."/>
        </authorList>
    </citation>
    <scope>NUCLEOTIDE SEQUENCE [LARGE SCALE GENOMIC DNA]</scope>
    <source>
        <strain evidence="3">ZMCS4</strain>
    </source>
</reference>
<dbReference type="PANTHER" id="PTHR41521:SF4">
    <property type="entry name" value="BLR0684 PROTEIN"/>
    <property type="match status" value="1"/>
</dbReference>
<dbReference type="SUPFAM" id="SSF54909">
    <property type="entry name" value="Dimeric alpha+beta barrel"/>
    <property type="match status" value="1"/>
</dbReference>
<dbReference type="Pfam" id="PF07045">
    <property type="entry name" value="DUF1330"/>
    <property type="match status" value="1"/>
</dbReference>
<name>A0ABU7G8S4_9ALTE</name>
<dbReference type="Gene3D" id="3.30.70.100">
    <property type="match status" value="1"/>
</dbReference>
<sequence>MTAFFIATSQVKDPDKFAQYGQQAAATLNEFGGELVIKGKFSGNLSGANEHDAVGVIKFPNMGKLQSWYDSPNYQALLPLREQAVFMNISTYAVPE</sequence>
<dbReference type="RefSeq" id="WP_163132887.1">
    <property type="nucleotide sequence ID" value="NZ_JAYDYW010000016.1"/>
</dbReference>
<organism evidence="2 3">
    <name type="scientific">Agarivorans aestuarii</name>
    <dbReference type="NCBI Taxonomy" id="1563703"/>
    <lineage>
        <taxon>Bacteria</taxon>
        <taxon>Pseudomonadati</taxon>
        <taxon>Pseudomonadota</taxon>
        <taxon>Gammaproteobacteria</taxon>
        <taxon>Alteromonadales</taxon>
        <taxon>Alteromonadaceae</taxon>
        <taxon>Agarivorans</taxon>
    </lineage>
</organism>
<proteinExistence type="predicted"/>
<dbReference type="EMBL" id="JAYDYW010000016">
    <property type="protein sequence ID" value="MEE1675813.1"/>
    <property type="molecule type" value="Genomic_DNA"/>
</dbReference>
<evidence type="ECO:0000313" key="3">
    <source>
        <dbReference type="Proteomes" id="UP001310248"/>
    </source>
</evidence>
<dbReference type="Proteomes" id="UP001310248">
    <property type="component" value="Unassembled WGS sequence"/>
</dbReference>
<dbReference type="InterPro" id="IPR011008">
    <property type="entry name" value="Dimeric_a/b-barrel"/>
</dbReference>
<dbReference type="PANTHER" id="PTHR41521">
    <property type="match status" value="1"/>
</dbReference>